<dbReference type="STRING" id="268474.A0A0V1N545"/>
<sequence>MFTCLFCFVSLFDAKMCKGLITFAPQFDQLLNMPACVFQHAQSPQCRLTNLFISTLLKPKCIPAKPVPEFMRWSTVFCYWRLLVACLAVQLLLLDVSSASFQESLFCPKGCLCPTEQEVICDGVLLEKIPQEMSPKLRNLTIARATMVRISVDDFRYYPSLERLTLNYCEIERIEGYTFHNLTKLRYLSLVGNPLSDLQSYSFANLRSLKEVIVRADALEQLPAYLFFGSENIRGLDLRSTSITRIQRHAFSGLYNVQFLHLPLNLVTIEPEAFYNCTRVHFLDIRNWQANRSEWIGVAPRTFHGLRHVSSMRIDQSSLGVLWPKAFDELETLETLQIRNSRITSIRSSSFAGMRNVGSLQLLNNEIGHIARYAFQEIPGDQVYELQIMENDLDCSCRNGWLVHNFHRLSNDTLKRNYCSSPESFLQQQLGQIDPAWIVNCTNKYEHHHLDTFSGTSLSVDRLPIQMLILLISFAFILCNNAI</sequence>
<evidence type="ECO:0000256" key="1">
    <source>
        <dbReference type="ARBA" id="ARBA00022614"/>
    </source>
</evidence>
<keyword evidence="3" id="KW-0732">Signal</keyword>
<accession>A0A0V1N545</accession>
<proteinExistence type="predicted"/>
<organism evidence="4 5">
    <name type="scientific">Trichinella papuae</name>
    <dbReference type="NCBI Taxonomy" id="268474"/>
    <lineage>
        <taxon>Eukaryota</taxon>
        <taxon>Metazoa</taxon>
        <taxon>Ecdysozoa</taxon>
        <taxon>Nematoda</taxon>
        <taxon>Enoplea</taxon>
        <taxon>Dorylaimia</taxon>
        <taxon>Trichinellida</taxon>
        <taxon>Trichinellidae</taxon>
        <taxon>Trichinella</taxon>
    </lineage>
</organism>
<name>A0A0V1N545_9BILA</name>
<feature type="chain" id="PRO_5006883119" evidence="3">
    <location>
        <begin position="20"/>
        <end position="483"/>
    </location>
</feature>
<dbReference type="Proteomes" id="UP000054843">
    <property type="component" value="Unassembled WGS sequence"/>
</dbReference>
<dbReference type="InterPro" id="IPR003591">
    <property type="entry name" value="Leu-rich_rpt_typical-subtyp"/>
</dbReference>
<dbReference type="EMBL" id="JYDO01000008">
    <property type="protein sequence ID" value="KRZ79138.1"/>
    <property type="molecule type" value="Genomic_DNA"/>
</dbReference>
<dbReference type="Gene3D" id="3.80.10.10">
    <property type="entry name" value="Ribonuclease Inhibitor"/>
    <property type="match status" value="1"/>
</dbReference>
<dbReference type="InterPro" id="IPR051295">
    <property type="entry name" value="LGI_related"/>
</dbReference>
<dbReference type="SMART" id="SM00369">
    <property type="entry name" value="LRR_TYP"/>
    <property type="match status" value="5"/>
</dbReference>
<evidence type="ECO:0000313" key="5">
    <source>
        <dbReference type="Proteomes" id="UP000054843"/>
    </source>
</evidence>
<keyword evidence="2" id="KW-0677">Repeat</keyword>
<evidence type="ECO:0000256" key="3">
    <source>
        <dbReference type="SAM" id="SignalP"/>
    </source>
</evidence>
<dbReference type="PANTHER" id="PTHR24367">
    <property type="entry name" value="LEUCINE-RICH REPEAT-CONTAINING PROTEIN"/>
    <property type="match status" value="1"/>
</dbReference>
<keyword evidence="1" id="KW-0433">Leucine-rich repeat</keyword>
<evidence type="ECO:0000256" key="2">
    <source>
        <dbReference type="ARBA" id="ARBA00022737"/>
    </source>
</evidence>
<dbReference type="SUPFAM" id="SSF52058">
    <property type="entry name" value="L domain-like"/>
    <property type="match status" value="1"/>
</dbReference>
<gene>
    <name evidence="4" type="primary">CHAD</name>
    <name evidence="4" type="ORF">T10_3359</name>
</gene>
<keyword evidence="5" id="KW-1185">Reference proteome</keyword>
<dbReference type="OrthoDB" id="6363818at2759"/>
<dbReference type="InterPro" id="IPR032675">
    <property type="entry name" value="LRR_dom_sf"/>
</dbReference>
<feature type="signal peptide" evidence="3">
    <location>
        <begin position="1"/>
        <end position="19"/>
    </location>
</feature>
<dbReference type="AlphaFoldDB" id="A0A0V1N545"/>
<protein>
    <submittedName>
        <fullName evidence="4">Chondroadherin</fullName>
    </submittedName>
</protein>
<dbReference type="PANTHER" id="PTHR24367:SF318">
    <property type="entry name" value="LEUCINE-RICH GLIOMA-INACTIVATED PROTEIN 1-LIKE"/>
    <property type="match status" value="1"/>
</dbReference>
<dbReference type="InterPro" id="IPR026906">
    <property type="entry name" value="LRR_5"/>
</dbReference>
<evidence type="ECO:0000313" key="4">
    <source>
        <dbReference type="EMBL" id="KRZ79138.1"/>
    </source>
</evidence>
<comment type="caution">
    <text evidence="4">The sequence shown here is derived from an EMBL/GenBank/DDBJ whole genome shotgun (WGS) entry which is preliminary data.</text>
</comment>
<dbReference type="InterPro" id="IPR001611">
    <property type="entry name" value="Leu-rich_rpt"/>
</dbReference>
<dbReference type="PROSITE" id="PS51450">
    <property type="entry name" value="LRR"/>
    <property type="match status" value="1"/>
</dbReference>
<dbReference type="Pfam" id="PF13306">
    <property type="entry name" value="LRR_5"/>
    <property type="match status" value="1"/>
</dbReference>
<dbReference type="Pfam" id="PF13855">
    <property type="entry name" value="LRR_8"/>
    <property type="match status" value="1"/>
</dbReference>
<reference evidence="4 5" key="1">
    <citation type="submission" date="2015-01" db="EMBL/GenBank/DDBJ databases">
        <title>Evolution of Trichinella species and genotypes.</title>
        <authorList>
            <person name="Korhonen P.K."/>
            <person name="Edoardo P."/>
            <person name="Giuseppe L.R."/>
            <person name="Gasser R.B."/>
        </authorList>
    </citation>
    <scope>NUCLEOTIDE SEQUENCE [LARGE SCALE GENOMIC DNA]</scope>
    <source>
        <strain evidence="4">ISS1980</strain>
    </source>
</reference>